<comment type="pathway">
    <text evidence="10">Lipid metabolism; phospholipid metabolism.</text>
</comment>
<dbReference type="Proteomes" id="UP000502196">
    <property type="component" value="Chromosome"/>
</dbReference>
<evidence type="ECO:0000256" key="8">
    <source>
        <dbReference type="ARBA" id="ARBA00023209"/>
    </source>
</evidence>
<keyword evidence="9 10" id="KW-1208">Phospholipid metabolism</keyword>
<comment type="catalytic activity">
    <reaction evidence="10">
        <text>an acyl phosphate + sn-glycerol 3-phosphate = a 1-acyl-sn-glycero-3-phosphate + phosphate</text>
        <dbReference type="Rhea" id="RHEA:34075"/>
        <dbReference type="ChEBI" id="CHEBI:43474"/>
        <dbReference type="ChEBI" id="CHEBI:57597"/>
        <dbReference type="ChEBI" id="CHEBI:57970"/>
        <dbReference type="ChEBI" id="CHEBI:59918"/>
        <dbReference type="EC" id="2.3.1.275"/>
    </reaction>
</comment>
<dbReference type="GO" id="GO:0008654">
    <property type="term" value="P:phospholipid biosynthetic process"/>
    <property type="evidence" value="ECO:0007669"/>
    <property type="project" value="UniProtKB-UniRule"/>
</dbReference>
<evidence type="ECO:0000256" key="4">
    <source>
        <dbReference type="ARBA" id="ARBA00022692"/>
    </source>
</evidence>
<keyword evidence="3 10" id="KW-0808">Transferase</keyword>
<evidence type="ECO:0000256" key="5">
    <source>
        <dbReference type="ARBA" id="ARBA00022989"/>
    </source>
</evidence>
<organism evidence="11 12">
    <name type="scientific">Kyrpidia spormannii</name>
    <dbReference type="NCBI Taxonomy" id="2055160"/>
    <lineage>
        <taxon>Bacteria</taxon>
        <taxon>Bacillati</taxon>
        <taxon>Bacillota</taxon>
        <taxon>Bacilli</taxon>
        <taxon>Bacillales</taxon>
        <taxon>Alicyclobacillaceae</taxon>
        <taxon>Kyrpidia</taxon>
    </lineage>
</organism>
<evidence type="ECO:0000256" key="9">
    <source>
        <dbReference type="ARBA" id="ARBA00023264"/>
    </source>
</evidence>
<dbReference type="HAMAP" id="MF_01043">
    <property type="entry name" value="PlsY"/>
    <property type="match status" value="1"/>
</dbReference>
<feature type="transmembrane region" description="Helical" evidence="10">
    <location>
        <begin position="115"/>
        <end position="138"/>
    </location>
</feature>
<dbReference type="AlphaFoldDB" id="A0A6F9E8T9"/>
<keyword evidence="11" id="KW-0012">Acyltransferase</keyword>
<keyword evidence="7 10" id="KW-0472">Membrane</keyword>
<comment type="subunit">
    <text evidence="10">Probably interacts with PlsX.</text>
</comment>
<evidence type="ECO:0000313" key="11">
    <source>
        <dbReference type="EMBL" id="CAB3392911.1"/>
    </source>
</evidence>
<dbReference type="NCBIfam" id="TIGR00023">
    <property type="entry name" value="glycerol-3-phosphate 1-O-acyltransferase PlsY"/>
    <property type="match status" value="1"/>
</dbReference>
<dbReference type="GO" id="GO:0043772">
    <property type="term" value="F:acyl-phosphate glycerol-3-phosphate acyltransferase activity"/>
    <property type="evidence" value="ECO:0007669"/>
    <property type="project" value="UniProtKB-UniRule"/>
</dbReference>
<dbReference type="GO" id="GO:0005886">
    <property type="term" value="C:plasma membrane"/>
    <property type="evidence" value="ECO:0007669"/>
    <property type="project" value="UniProtKB-SubCell"/>
</dbReference>
<feature type="transmembrane region" description="Helical" evidence="10">
    <location>
        <begin position="54"/>
        <end position="77"/>
    </location>
</feature>
<keyword evidence="2 10" id="KW-0444">Lipid biosynthesis</keyword>
<dbReference type="RefSeq" id="WP_170085511.1">
    <property type="nucleotide sequence ID" value="NZ_CP047971.1"/>
</dbReference>
<evidence type="ECO:0000313" key="12">
    <source>
        <dbReference type="Proteomes" id="UP000502196"/>
    </source>
</evidence>
<comment type="similarity">
    <text evidence="10">Belongs to the PlsY family.</text>
</comment>
<evidence type="ECO:0000256" key="6">
    <source>
        <dbReference type="ARBA" id="ARBA00023098"/>
    </source>
</evidence>
<dbReference type="PANTHER" id="PTHR30309">
    <property type="entry name" value="INNER MEMBRANE PROTEIN YGIH"/>
    <property type="match status" value="1"/>
</dbReference>
<gene>
    <name evidence="10 11" type="primary">plsY</name>
    <name evidence="11" type="ORF">COOX1_1647</name>
</gene>
<evidence type="ECO:0000256" key="1">
    <source>
        <dbReference type="ARBA" id="ARBA00022475"/>
    </source>
</evidence>
<keyword evidence="4 10" id="KW-0812">Transmembrane</keyword>
<keyword evidence="6 10" id="KW-0443">Lipid metabolism</keyword>
<dbReference type="EMBL" id="LR792683">
    <property type="protein sequence ID" value="CAB3392911.1"/>
    <property type="molecule type" value="Genomic_DNA"/>
</dbReference>
<name>A0A6F9E8T9_9BACL</name>
<reference evidence="11 12" key="1">
    <citation type="submission" date="2020-04" db="EMBL/GenBank/DDBJ databases">
        <authorList>
            <person name="Hogendoorn C."/>
        </authorList>
    </citation>
    <scope>NUCLEOTIDE SEQUENCE [LARGE SCALE GENOMIC DNA]</scope>
    <source>
        <strain evidence="11">COOX1</strain>
    </source>
</reference>
<comment type="subcellular location">
    <subcellularLocation>
        <location evidence="10">Cell membrane</location>
        <topology evidence="10">Multi-pass membrane protein</topology>
    </subcellularLocation>
</comment>
<feature type="transmembrane region" description="Helical" evidence="10">
    <location>
        <begin position="150"/>
        <end position="178"/>
    </location>
</feature>
<keyword evidence="1 10" id="KW-1003">Cell membrane</keyword>
<evidence type="ECO:0000256" key="2">
    <source>
        <dbReference type="ARBA" id="ARBA00022516"/>
    </source>
</evidence>
<sequence length="202" mass="21004">MIGQGILAAVIGYLLGSISSSVLVGRWMAGIDIRQHGSGNAGATNTLRVLGQRAAAAVLVADVAKGLIAIAVAMALAPDRTGVWAVAGLFAIVGHNWPIFFGFRGGRGIATAIGVLLTLVPVPALVAGGIALTALALTRYVSLGSLLFTLLTAVFAVVFHYPAVEIWLTIAIAALAVWRHRDNIGRLIRGEEHRLGQGKSRL</sequence>
<dbReference type="Pfam" id="PF02660">
    <property type="entry name" value="G3P_acyltransf"/>
    <property type="match status" value="1"/>
</dbReference>
<feature type="transmembrane region" description="Helical" evidence="10">
    <location>
        <begin position="83"/>
        <end position="103"/>
    </location>
</feature>
<keyword evidence="5 10" id="KW-1133">Transmembrane helix</keyword>
<dbReference type="SMART" id="SM01207">
    <property type="entry name" value="G3P_acyltransf"/>
    <property type="match status" value="1"/>
</dbReference>
<evidence type="ECO:0000256" key="7">
    <source>
        <dbReference type="ARBA" id="ARBA00023136"/>
    </source>
</evidence>
<dbReference type="UniPathway" id="UPA00085"/>
<keyword evidence="8 10" id="KW-0594">Phospholipid biosynthesis</keyword>
<dbReference type="EC" id="2.3.1.275" evidence="10"/>
<evidence type="ECO:0000256" key="10">
    <source>
        <dbReference type="HAMAP-Rule" id="MF_01043"/>
    </source>
</evidence>
<evidence type="ECO:0000256" key="3">
    <source>
        <dbReference type="ARBA" id="ARBA00022679"/>
    </source>
</evidence>
<proteinExistence type="inferred from homology"/>
<comment type="function">
    <text evidence="10">Catalyzes the transfer of an acyl group from acyl-phosphate (acyl-PO(4)) to glycerol-3-phosphate (G3P) to form lysophosphatidic acid (LPA). This enzyme utilizes acyl-phosphate as fatty acyl donor, but not acyl-CoA or acyl-ACP.</text>
</comment>
<dbReference type="PANTHER" id="PTHR30309:SF0">
    <property type="entry name" value="GLYCEROL-3-PHOSPHATE ACYLTRANSFERASE-RELATED"/>
    <property type="match status" value="1"/>
</dbReference>
<dbReference type="InterPro" id="IPR003811">
    <property type="entry name" value="G3P_acylTferase_PlsY"/>
</dbReference>
<accession>A0A6F9E8T9</accession>
<protein>
    <recommendedName>
        <fullName evidence="10">Glycerol-3-phosphate acyltransferase</fullName>
    </recommendedName>
    <alternativeName>
        <fullName evidence="10">Acyl-PO4 G3P acyltransferase</fullName>
    </alternativeName>
    <alternativeName>
        <fullName evidence="10">Acyl-phosphate--glycerol-3-phosphate acyltransferase</fullName>
    </alternativeName>
    <alternativeName>
        <fullName evidence="10">G3P acyltransferase</fullName>
        <shortName evidence="10">GPAT</shortName>
        <ecNumber evidence="10">2.3.1.275</ecNumber>
    </alternativeName>
    <alternativeName>
        <fullName evidence="10">Lysophosphatidic acid synthase</fullName>
        <shortName evidence="10">LPA synthase</shortName>
    </alternativeName>
</protein>
<feature type="transmembrane region" description="Helical" evidence="10">
    <location>
        <begin position="6"/>
        <end position="25"/>
    </location>
</feature>